<gene>
    <name evidence="1" type="ORF">M0R45_008830</name>
</gene>
<organism evidence="1 2">
    <name type="scientific">Rubus argutus</name>
    <name type="common">Southern blackberry</name>
    <dbReference type="NCBI Taxonomy" id="59490"/>
    <lineage>
        <taxon>Eukaryota</taxon>
        <taxon>Viridiplantae</taxon>
        <taxon>Streptophyta</taxon>
        <taxon>Embryophyta</taxon>
        <taxon>Tracheophyta</taxon>
        <taxon>Spermatophyta</taxon>
        <taxon>Magnoliopsida</taxon>
        <taxon>eudicotyledons</taxon>
        <taxon>Gunneridae</taxon>
        <taxon>Pentapetalae</taxon>
        <taxon>rosids</taxon>
        <taxon>fabids</taxon>
        <taxon>Rosales</taxon>
        <taxon>Rosaceae</taxon>
        <taxon>Rosoideae</taxon>
        <taxon>Rosoideae incertae sedis</taxon>
        <taxon>Rubus</taxon>
    </lineage>
</organism>
<evidence type="ECO:0000313" key="2">
    <source>
        <dbReference type="Proteomes" id="UP001457282"/>
    </source>
</evidence>
<keyword evidence="2" id="KW-1185">Reference proteome</keyword>
<reference evidence="1 2" key="1">
    <citation type="journal article" date="2023" name="G3 (Bethesda)">
        <title>A chromosome-length genome assembly and annotation of blackberry (Rubus argutus, cv. 'Hillquist').</title>
        <authorList>
            <person name="Bruna T."/>
            <person name="Aryal R."/>
            <person name="Dudchenko O."/>
            <person name="Sargent D.J."/>
            <person name="Mead D."/>
            <person name="Buti M."/>
            <person name="Cavallini A."/>
            <person name="Hytonen T."/>
            <person name="Andres J."/>
            <person name="Pham M."/>
            <person name="Weisz D."/>
            <person name="Mascagni F."/>
            <person name="Usai G."/>
            <person name="Natali L."/>
            <person name="Bassil N."/>
            <person name="Fernandez G.E."/>
            <person name="Lomsadze A."/>
            <person name="Armour M."/>
            <person name="Olukolu B."/>
            <person name="Poorten T."/>
            <person name="Britton C."/>
            <person name="Davik J."/>
            <person name="Ashrafi H."/>
            <person name="Aiden E.L."/>
            <person name="Borodovsky M."/>
            <person name="Worthington M."/>
        </authorList>
    </citation>
    <scope>NUCLEOTIDE SEQUENCE [LARGE SCALE GENOMIC DNA]</scope>
    <source>
        <strain evidence="1">PI 553951</strain>
    </source>
</reference>
<protein>
    <submittedName>
        <fullName evidence="1">Uncharacterized protein</fullName>
    </submittedName>
</protein>
<dbReference type="Proteomes" id="UP001457282">
    <property type="component" value="Unassembled WGS sequence"/>
</dbReference>
<proteinExistence type="predicted"/>
<dbReference type="AlphaFoldDB" id="A0AAW1Y4U8"/>
<dbReference type="EMBL" id="JBEDUW010000002">
    <property type="protein sequence ID" value="KAK9943214.1"/>
    <property type="molecule type" value="Genomic_DNA"/>
</dbReference>
<name>A0AAW1Y4U8_RUBAR</name>
<evidence type="ECO:0000313" key="1">
    <source>
        <dbReference type="EMBL" id="KAK9943214.1"/>
    </source>
</evidence>
<accession>A0AAW1Y4U8</accession>
<comment type="caution">
    <text evidence="1">The sequence shown here is derived from an EMBL/GenBank/DDBJ whole genome shotgun (WGS) entry which is preliminary data.</text>
</comment>
<sequence>MAGGSVVDLRELWCTGWRPAAAVLEARAVSGVVGDGRRCGGLGWLSGGLMNLRTGQLRHQFGCWKWMHERDGRVRGAAARHWRWPVCDVSLLVAVALISAEEEWRQRRRRDGDCRIGEMGQLAD</sequence>